<accession>A0A9N9BGU2</accession>
<dbReference type="OrthoDB" id="2376497at2759"/>
<dbReference type="EMBL" id="CAJVQA010003003">
    <property type="protein sequence ID" value="CAG8563291.1"/>
    <property type="molecule type" value="Genomic_DNA"/>
</dbReference>
<evidence type="ECO:0000313" key="1">
    <source>
        <dbReference type="EMBL" id="CAG8563291.1"/>
    </source>
</evidence>
<evidence type="ECO:0000313" key="2">
    <source>
        <dbReference type="Proteomes" id="UP000789759"/>
    </source>
</evidence>
<comment type="caution">
    <text evidence="1">The sequence shown here is derived from an EMBL/GenBank/DDBJ whole genome shotgun (WGS) entry which is preliminary data.</text>
</comment>
<proteinExistence type="predicted"/>
<gene>
    <name evidence="1" type="ORF">CPELLU_LOCUS5304</name>
</gene>
<name>A0A9N9BGU2_9GLOM</name>
<organism evidence="1 2">
    <name type="scientific">Cetraspora pellucida</name>
    <dbReference type="NCBI Taxonomy" id="1433469"/>
    <lineage>
        <taxon>Eukaryota</taxon>
        <taxon>Fungi</taxon>
        <taxon>Fungi incertae sedis</taxon>
        <taxon>Mucoromycota</taxon>
        <taxon>Glomeromycotina</taxon>
        <taxon>Glomeromycetes</taxon>
        <taxon>Diversisporales</taxon>
        <taxon>Gigasporaceae</taxon>
        <taxon>Cetraspora</taxon>
    </lineage>
</organism>
<keyword evidence="2" id="KW-1185">Reference proteome</keyword>
<reference evidence="1" key="1">
    <citation type="submission" date="2021-06" db="EMBL/GenBank/DDBJ databases">
        <authorList>
            <person name="Kallberg Y."/>
            <person name="Tangrot J."/>
            <person name="Rosling A."/>
        </authorList>
    </citation>
    <scope>NUCLEOTIDE SEQUENCE</scope>
    <source>
        <strain evidence="1">FL966</strain>
    </source>
</reference>
<protein>
    <submittedName>
        <fullName evidence="1">22831_t:CDS:1</fullName>
    </submittedName>
</protein>
<dbReference type="Proteomes" id="UP000789759">
    <property type="component" value="Unassembled WGS sequence"/>
</dbReference>
<dbReference type="AlphaFoldDB" id="A0A9N9BGU2"/>
<sequence length="470" mass="55425">MSHYTSNHNTGNSKTQYKIPDRYLVETSWERKLQHTIECEIEYDLEGPVFIIRFNENSQQHVIQSKESLSNKKGSINCARISGIHVFGLNAMNVEQECERKRKENRPCSLKLFSVLSESMKTKYLKNISITTTNKILHIDDKEIEEEMLKYVGKAGYRNITDILLFVIPGLIDQNILNISNPRLEIPEYNFGVQCSKCELLLLLVSVLEEGNWYQKQAPLLYMIPLEHYVPDLLHIMLRIWNRMWSLVIQELKSENRYDDYIRAIISLEMQKISIKFHFWQDHDTQNWNNTSLMGDDKELVLCNFNFELIFYKEQGMQINHLRRDFYILYNNMKQQNFDPGLFSIQTKNWLDLFLTSSQSAPNTRDFKKGLYRPKDVTPYIHVLVKHISEFMEHHGRFGFAAFSYAAVKKKNHNQVSAFFKKTMKDGGNGAERKSAIYEILCYENQSIYFTQNSTFNLVPRHQHIHIKND</sequence>